<name>A0A058ZCI0_FONAL</name>
<dbReference type="PROSITE" id="PS50106">
    <property type="entry name" value="PDZ"/>
    <property type="match status" value="1"/>
</dbReference>
<organism evidence="3">
    <name type="scientific">Fonticula alba</name>
    <name type="common">Slime mold</name>
    <dbReference type="NCBI Taxonomy" id="691883"/>
    <lineage>
        <taxon>Eukaryota</taxon>
        <taxon>Rotosphaerida</taxon>
        <taxon>Fonticulaceae</taxon>
        <taxon>Fonticula</taxon>
    </lineage>
</organism>
<dbReference type="InterPro" id="IPR036034">
    <property type="entry name" value="PDZ_sf"/>
</dbReference>
<sequence>MSGYYPDSHEADIWATTTATAAPPYNPATDPNISTSAFDPYAADFNPWLGTEQARPASSVYGHDDLSPFDAYPAQPPPAAPVPTSAASPAPVADPGTPYFLTVGAAPVSPIAEPGYPAQPAPQQHLFMAGTARSPGPEVPVEPTPAAASGLTMDMVLAGHHGGKPLEIDEEGSPLGETTQHLIAINRSTKTSRLGMEVRATKRKGALVLKVSSGGMAALSGIQKLDRIIQIDGQSIVGWDHARVTSTLRAGKFEELLVERCRIEDVAVAPAPFYAKGQKPPKKK</sequence>
<dbReference type="Proteomes" id="UP000030693">
    <property type="component" value="Unassembled WGS sequence"/>
</dbReference>
<feature type="region of interest" description="Disordered" evidence="1">
    <location>
        <begin position="57"/>
        <end position="90"/>
    </location>
</feature>
<dbReference type="Pfam" id="PF00595">
    <property type="entry name" value="PDZ"/>
    <property type="match status" value="1"/>
</dbReference>
<dbReference type="InterPro" id="IPR001478">
    <property type="entry name" value="PDZ"/>
</dbReference>
<keyword evidence="4" id="KW-1185">Reference proteome</keyword>
<proteinExistence type="predicted"/>
<dbReference type="SMART" id="SM00228">
    <property type="entry name" value="PDZ"/>
    <property type="match status" value="1"/>
</dbReference>
<dbReference type="OrthoDB" id="10007415at2759"/>
<dbReference type="RefSeq" id="XP_009494265.1">
    <property type="nucleotide sequence ID" value="XM_009495990.1"/>
</dbReference>
<reference evidence="3" key="1">
    <citation type="submission" date="2013-04" db="EMBL/GenBank/DDBJ databases">
        <title>The Genome Sequence of Fonticula alba ATCC 38817.</title>
        <authorList>
            <consortium name="The Broad Institute Genomics Platform"/>
            <person name="Russ C."/>
            <person name="Cuomo C."/>
            <person name="Burger G."/>
            <person name="Gray M.W."/>
            <person name="Holland P.W.H."/>
            <person name="King N."/>
            <person name="Lang F.B.F."/>
            <person name="Roger A.J."/>
            <person name="Ruiz-Trillo I."/>
            <person name="Brown M."/>
            <person name="Walker B."/>
            <person name="Young S."/>
            <person name="Zeng Q."/>
            <person name="Gargeya S."/>
            <person name="Fitzgerald M."/>
            <person name="Haas B."/>
            <person name="Abouelleil A."/>
            <person name="Allen A.W."/>
            <person name="Alvarado L."/>
            <person name="Arachchi H.M."/>
            <person name="Berlin A.M."/>
            <person name="Chapman S.B."/>
            <person name="Gainer-Dewar J."/>
            <person name="Goldberg J."/>
            <person name="Griggs A."/>
            <person name="Gujja S."/>
            <person name="Hansen M."/>
            <person name="Howarth C."/>
            <person name="Imamovic A."/>
            <person name="Ireland A."/>
            <person name="Larimer J."/>
            <person name="McCowan C."/>
            <person name="Murphy C."/>
            <person name="Pearson M."/>
            <person name="Poon T.W."/>
            <person name="Priest M."/>
            <person name="Roberts A."/>
            <person name="Saif S."/>
            <person name="Shea T."/>
            <person name="Sisk P."/>
            <person name="Sykes S."/>
            <person name="Wortman J."/>
            <person name="Nusbaum C."/>
            <person name="Birren B."/>
        </authorList>
    </citation>
    <scope>NUCLEOTIDE SEQUENCE [LARGE SCALE GENOMIC DNA]</scope>
    <source>
        <strain evidence="3">ATCC 38817</strain>
    </source>
</reference>
<evidence type="ECO:0000313" key="3">
    <source>
        <dbReference type="EMBL" id="KCV71142.1"/>
    </source>
</evidence>
<accession>A0A058ZCI0</accession>
<dbReference type="AlphaFoldDB" id="A0A058ZCI0"/>
<feature type="domain" description="PDZ" evidence="2">
    <location>
        <begin position="182"/>
        <end position="249"/>
    </location>
</feature>
<dbReference type="GeneID" id="20526817"/>
<evidence type="ECO:0000313" key="4">
    <source>
        <dbReference type="Proteomes" id="UP000030693"/>
    </source>
</evidence>
<evidence type="ECO:0000259" key="2">
    <source>
        <dbReference type="PROSITE" id="PS50106"/>
    </source>
</evidence>
<dbReference type="SUPFAM" id="SSF50156">
    <property type="entry name" value="PDZ domain-like"/>
    <property type="match status" value="1"/>
</dbReference>
<dbReference type="Gene3D" id="2.30.42.10">
    <property type="match status" value="1"/>
</dbReference>
<evidence type="ECO:0000256" key="1">
    <source>
        <dbReference type="SAM" id="MobiDB-lite"/>
    </source>
</evidence>
<gene>
    <name evidence="3" type="ORF">H696_02092</name>
</gene>
<protein>
    <recommendedName>
        <fullName evidence="2">PDZ domain-containing protein</fullName>
    </recommendedName>
</protein>
<dbReference type="EMBL" id="KB932203">
    <property type="protein sequence ID" value="KCV71142.1"/>
    <property type="molecule type" value="Genomic_DNA"/>
</dbReference>